<feature type="non-terminal residue" evidence="1">
    <location>
        <position position="63"/>
    </location>
</feature>
<evidence type="ECO:0000313" key="1">
    <source>
        <dbReference type="EMBL" id="KAK2577640.1"/>
    </source>
</evidence>
<proteinExistence type="predicted"/>
<keyword evidence="2" id="KW-1185">Reference proteome</keyword>
<dbReference type="EMBL" id="JAIFRP010003604">
    <property type="protein sequence ID" value="KAK2577640.1"/>
    <property type="molecule type" value="Genomic_DNA"/>
</dbReference>
<dbReference type="AlphaFoldDB" id="A0AAD9VKZ3"/>
<organism evidence="1 2">
    <name type="scientific">Odynerus spinipes</name>
    <dbReference type="NCBI Taxonomy" id="1348599"/>
    <lineage>
        <taxon>Eukaryota</taxon>
        <taxon>Metazoa</taxon>
        <taxon>Ecdysozoa</taxon>
        <taxon>Arthropoda</taxon>
        <taxon>Hexapoda</taxon>
        <taxon>Insecta</taxon>
        <taxon>Pterygota</taxon>
        <taxon>Neoptera</taxon>
        <taxon>Endopterygota</taxon>
        <taxon>Hymenoptera</taxon>
        <taxon>Apocrita</taxon>
        <taxon>Aculeata</taxon>
        <taxon>Vespoidea</taxon>
        <taxon>Vespidae</taxon>
        <taxon>Eumeninae</taxon>
        <taxon>Odynerus</taxon>
    </lineage>
</organism>
<evidence type="ECO:0000313" key="2">
    <source>
        <dbReference type="Proteomes" id="UP001258017"/>
    </source>
</evidence>
<sequence>MSLSELNNRRLKLEECWRHFDEIQTKLDLVEVSEVEDYNSGERTLFEENYYKLAPRLDDLIIA</sequence>
<accession>A0AAD9VKZ3</accession>
<dbReference type="Proteomes" id="UP001258017">
    <property type="component" value="Unassembled WGS sequence"/>
</dbReference>
<protein>
    <submittedName>
        <fullName evidence="1">Uncharacterized protein</fullName>
    </submittedName>
</protein>
<name>A0AAD9VKZ3_9HYME</name>
<reference evidence="1" key="2">
    <citation type="journal article" date="2023" name="Commun. Biol.">
        <title>Intrasexual cuticular hydrocarbon dimorphism in a wasp sheds light on hydrocarbon biosynthesis genes in Hymenoptera.</title>
        <authorList>
            <person name="Moris V.C."/>
            <person name="Podsiadlowski L."/>
            <person name="Martin S."/>
            <person name="Oeyen J.P."/>
            <person name="Donath A."/>
            <person name="Petersen M."/>
            <person name="Wilbrandt J."/>
            <person name="Misof B."/>
            <person name="Liedtke D."/>
            <person name="Thamm M."/>
            <person name="Scheiner R."/>
            <person name="Schmitt T."/>
            <person name="Niehuis O."/>
        </authorList>
    </citation>
    <scope>NUCLEOTIDE SEQUENCE</scope>
    <source>
        <strain evidence="1">GBR_01_08_01A</strain>
    </source>
</reference>
<gene>
    <name evidence="1" type="ORF">KPH14_001324</name>
</gene>
<reference evidence="1" key="1">
    <citation type="submission" date="2021-08" db="EMBL/GenBank/DDBJ databases">
        <authorList>
            <person name="Misof B."/>
            <person name="Oliver O."/>
            <person name="Podsiadlowski L."/>
            <person name="Donath A."/>
            <person name="Peters R."/>
            <person name="Mayer C."/>
            <person name="Rust J."/>
            <person name="Gunkel S."/>
            <person name="Lesny P."/>
            <person name="Martin S."/>
            <person name="Oeyen J.P."/>
            <person name="Petersen M."/>
            <person name="Panagiotis P."/>
            <person name="Wilbrandt J."/>
            <person name="Tanja T."/>
        </authorList>
    </citation>
    <scope>NUCLEOTIDE SEQUENCE</scope>
    <source>
        <strain evidence="1">GBR_01_08_01A</strain>
        <tissue evidence="1">Thorax + abdomen</tissue>
    </source>
</reference>
<comment type="caution">
    <text evidence="1">The sequence shown here is derived from an EMBL/GenBank/DDBJ whole genome shotgun (WGS) entry which is preliminary data.</text>
</comment>